<dbReference type="Proteomes" id="UP001516400">
    <property type="component" value="Unassembled WGS sequence"/>
</dbReference>
<comment type="caution">
    <text evidence="2">The sequence shown here is derived from an EMBL/GenBank/DDBJ whole genome shotgun (WGS) entry which is preliminary data.</text>
</comment>
<reference evidence="2 3" key="1">
    <citation type="journal article" date="2021" name="BMC Biol.">
        <title>Horizontally acquired antibacterial genes associated with adaptive radiation of ladybird beetles.</title>
        <authorList>
            <person name="Li H.S."/>
            <person name="Tang X.F."/>
            <person name="Huang Y.H."/>
            <person name="Xu Z.Y."/>
            <person name="Chen M.L."/>
            <person name="Du X.Y."/>
            <person name="Qiu B.Y."/>
            <person name="Chen P.T."/>
            <person name="Zhang W."/>
            <person name="Slipinski A."/>
            <person name="Escalona H.E."/>
            <person name="Waterhouse R.M."/>
            <person name="Zwick A."/>
            <person name="Pang H."/>
        </authorList>
    </citation>
    <scope>NUCLEOTIDE SEQUENCE [LARGE SCALE GENOMIC DNA]</scope>
    <source>
        <strain evidence="2">SYSU2018</strain>
    </source>
</reference>
<name>A0ABD2MQB6_9CUCU</name>
<dbReference type="AlphaFoldDB" id="A0ABD2MQB6"/>
<dbReference type="InterPro" id="IPR013083">
    <property type="entry name" value="Znf_RING/FYVE/PHD"/>
</dbReference>
<evidence type="ECO:0000256" key="1">
    <source>
        <dbReference type="SAM" id="Coils"/>
    </source>
</evidence>
<protein>
    <submittedName>
        <fullName evidence="2">Uncharacterized protein</fullName>
    </submittedName>
</protein>
<keyword evidence="3" id="KW-1185">Reference proteome</keyword>
<gene>
    <name evidence="2" type="ORF">HHI36_007701</name>
</gene>
<sequence length="177" mass="20679">MAYECQVCDIKCKTGSISCNSCKLRWHTKFLTMPVSRLNYYANQAKSGDGDKWICIKCEAMNSKDENVILQEEMQEIKNSLQFISNAFDEQNTKIEKLSDEMKFTKRENELLKEKIKNIEFKMNISEQKKKNNLVVTGIPDQKDNDKKVITKILDTLKVPHENDDEIKEVFRMGKKQ</sequence>
<proteinExistence type="predicted"/>
<organism evidence="2 3">
    <name type="scientific">Cryptolaemus montrouzieri</name>
    <dbReference type="NCBI Taxonomy" id="559131"/>
    <lineage>
        <taxon>Eukaryota</taxon>
        <taxon>Metazoa</taxon>
        <taxon>Ecdysozoa</taxon>
        <taxon>Arthropoda</taxon>
        <taxon>Hexapoda</taxon>
        <taxon>Insecta</taxon>
        <taxon>Pterygota</taxon>
        <taxon>Neoptera</taxon>
        <taxon>Endopterygota</taxon>
        <taxon>Coleoptera</taxon>
        <taxon>Polyphaga</taxon>
        <taxon>Cucujiformia</taxon>
        <taxon>Coccinelloidea</taxon>
        <taxon>Coccinellidae</taxon>
        <taxon>Scymninae</taxon>
        <taxon>Scymnini</taxon>
        <taxon>Cryptolaemus</taxon>
    </lineage>
</organism>
<accession>A0ABD2MQB6</accession>
<evidence type="ECO:0000313" key="3">
    <source>
        <dbReference type="Proteomes" id="UP001516400"/>
    </source>
</evidence>
<evidence type="ECO:0000313" key="2">
    <source>
        <dbReference type="EMBL" id="KAL3268593.1"/>
    </source>
</evidence>
<keyword evidence="1" id="KW-0175">Coiled coil</keyword>
<dbReference type="EMBL" id="JABFTP020000021">
    <property type="protein sequence ID" value="KAL3268593.1"/>
    <property type="molecule type" value="Genomic_DNA"/>
</dbReference>
<dbReference type="Gene3D" id="3.30.40.10">
    <property type="entry name" value="Zinc/RING finger domain, C3HC4 (zinc finger)"/>
    <property type="match status" value="1"/>
</dbReference>
<feature type="coiled-coil region" evidence="1">
    <location>
        <begin position="60"/>
        <end position="129"/>
    </location>
</feature>